<dbReference type="PANTHER" id="PTHR11017:SF570">
    <property type="entry name" value="DISEASE RESISTANCE PROTEIN (TIR-NBS CLASS)-RELATED"/>
    <property type="match status" value="1"/>
</dbReference>
<evidence type="ECO:0000256" key="6">
    <source>
        <dbReference type="ARBA" id="ARBA00023027"/>
    </source>
</evidence>
<keyword evidence="4" id="KW-0378">Hydrolase</keyword>
<keyword evidence="11" id="KW-1185">Reference proteome</keyword>
<name>A0A7N2L476_QUELO</name>
<dbReference type="InterPro" id="IPR045344">
    <property type="entry name" value="C-JID"/>
</dbReference>
<dbReference type="InterPro" id="IPR058192">
    <property type="entry name" value="WHD_ROQ1-like"/>
</dbReference>
<dbReference type="GO" id="GO:0043531">
    <property type="term" value="F:ADP binding"/>
    <property type="evidence" value="ECO:0007669"/>
    <property type="project" value="InterPro"/>
</dbReference>
<dbReference type="InterPro" id="IPR036390">
    <property type="entry name" value="WH_DNA-bd_sf"/>
</dbReference>
<evidence type="ECO:0000256" key="2">
    <source>
        <dbReference type="ARBA" id="ARBA00022614"/>
    </source>
</evidence>
<dbReference type="PANTHER" id="PTHR11017">
    <property type="entry name" value="LEUCINE-RICH REPEAT-CONTAINING PROTEIN"/>
    <property type="match status" value="1"/>
</dbReference>
<dbReference type="SMART" id="SM00255">
    <property type="entry name" value="TIR"/>
    <property type="match status" value="1"/>
</dbReference>
<dbReference type="Pfam" id="PF23282">
    <property type="entry name" value="WHD_ROQ1"/>
    <property type="match status" value="1"/>
</dbReference>
<dbReference type="PROSITE" id="PS50104">
    <property type="entry name" value="TIR"/>
    <property type="match status" value="1"/>
</dbReference>
<keyword evidence="2" id="KW-0433">Leucine-rich repeat</keyword>
<keyword evidence="6" id="KW-0520">NAD</keyword>
<keyword evidence="5" id="KW-0611">Plant defense</keyword>
<dbReference type="InterPro" id="IPR027417">
    <property type="entry name" value="P-loop_NTPase"/>
</dbReference>
<dbReference type="Pfam" id="PF00931">
    <property type="entry name" value="NB-ARC"/>
    <property type="match status" value="1"/>
</dbReference>
<dbReference type="InParanoid" id="A0A7N2L476"/>
<feature type="compositionally biased region" description="Polar residues" evidence="8">
    <location>
        <begin position="1219"/>
        <end position="1231"/>
    </location>
</feature>
<dbReference type="Proteomes" id="UP000594261">
    <property type="component" value="Chromosome 3"/>
</dbReference>
<accession>A0A7N2L476</accession>
<evidence type="ECO:0000259" key="9">
    <source>
        <dbReference type="PROSITE" id="PS50104"/>
    </source>
</evidence>
<dbReference type="SUPFAM" id="SSF46785">
    <property type="entry name" value="Winged helix' DNA-binding domain"/>
    <property type="match status" value="1"/>
</dbReference>
<dbReference type="SUPFAM" id="SSF52058">
    <property type="entry name" value="L domain-like"/>
    <property type="match status" value="1"/>
</dbReference>
<evidence type="ECO:0000256" key="5">
    <source>
        <dbReference type="ARBA" id="ARBA00022821"/>
    </source>
</evidence>
<proteinExistence type="predicted"/>
<dbReference type="EMBL" id="LRBV02000003">
    <property type="status" value="NOT_ANNOTATED_CDS"/>
    <property type="molecule type" value="Genomic_DNA"/>
</dbReference>
<reference evidence="10 11" key="1">
    <citation type="journal article" date="2016" name="G3 (Bethesda)">
        <title>First Draft Assembly and Annotation of the Genome of a California Endemic Oak Quercus lobata Nee (Fagaceae).</title>
        <authorList>
            <person name="Sork V.L."/>
            <person name="Fitz-Gibbon S.T."/>
            <person name="Puiu D."/>
            <person name="Crepeau M."/>
            <person name="Gugger P.F."/>
            <person name="Sherman R."/>
            <person name="Stevens K."/>
            <person name="Langley C.H."/>
            <person name="Pellegrini M."/>
            <person name="Salzberg S.L."/>
        </authorList>
    </citation>
    <scope>NUCLEOTIDE SEQUENCE [LARGE SCALE GENOMIC DNA]</scope>
    <source>
        <strain evidence="10 11">cv. SW786</strain>
    </source>
</reference>
<dbReference type="Pfam" id="PF23286">
    <property type="entry name" value="LRR_13"/>
    <property type="match status" value="1"/>
</dbReference>
<dbReference type="InterPro" id="IPR035897">
    <property type="entry name" value="Toll_tir_struct_dom_sf"/>
</dbReference>
<dbReference type="Gene3D" id="1.10.8.430">
    <property type="entry name" value="Helical domain of apoptotic protease-activating factors"/>
    <property type="match status" value="1"/>
</dbReference>
<dbReference type="PRINTS" id="PR00364">
    <property type="entry name" value="DISEASERSIST"/>
</dbReference>
<dbReference type="Gene3D" id="3.40.50.300">
    <property type="entry name" value="P-loop containing nucleotide triphosphate hydrolases"/>
    <property type="match status" value="1"/>
</dbReference>
<organism evidence="10 11">
    <name type="scientific">Quercus lobata</name>
    <name type="common">Valley oak</name>
    <dbReference type="NCBI Taxonomy" id="97700"/>
    <lineage>
        <taxon>Eukaryota</taxon>
        <taxon>Viridiplantae</taxon>
        <taxon>Streptophyta</taxon>
        <taxon>Embryophyta</taxon>
        <taxon>Tracheophyta</taxon>
        <taxon>Spermatophyta</taxon>
        <taxon>Magnoliopsida</taxon>
        <taxon>eudicotyledons</taxon>
        <taxon>Gunneridae</taxon>
        <taxon>Pentapetalae</taxon>
        <taxon>rosids</taxon>
        <taxon>fabids</taxon>
        <taxon>Fagales</taxon>
        <taxon>Fagaceae</taxon>
        <taxon>Quercus</taxon>
    </lineage>
</organism>
<feature type="region of interest" description="Disordered" evidence="8">
    <location>
        <begin position="1"/>
        <end position="24"/>
    </location>
</feature>
<feature type="domain" description="TIR" evidence="9">
    <location>
        <begin position="51"/>
        <end position="215"/>
    </location>
</feature>
<dbReference type="EC" id="3.2.2.6" evidence="1"/>
<dbReference type="FunFam" id="3.40.50.10140:FF:000007">
    <property type="entry name" value="Disease resistance protein (TIR-NBS-LRR class)"/>
    <property type="match status" value="1"/>
</dbReference>
<evidence type="ECO:0000313" key="11">
    <source>
        <dbReference type="Proteomes" id="UP000594261"/>
    </source>
</evidence>
<dbReference type="GO" id="GO:0006952">
    <property type="term" value="P:defense response"/>
    <property type="evidence" value="ECO:0007669"/>
    <property type="project" value="UniProtKB-KW"/>
</dbReference>
<dbReference type="GO" id="GO:0061809">
    <property type="term" value="F:NAD+ nucleosidase activity, cyclic ADP-ribose generating"/>
    <property type="evidence" value="ECO:0007669"/>
    <property type="project" value="UniProtKB-EC"/>
</dbReference>
<dbReference type="Gene3D" id="3.40.50.10140">
    <property type="entry name" value="Toll/interleukin-1 receptor homology (TIR) domain"/>
    <property type="match status" value="1"/>
</dbReference>
<evidence type="ECO:0000256" key="8">
    <source>
        <dbReference type="SAM" id="MobiDB-lite"/>
    </source>
</evidence>
<evidence type="ECO:0000256" key="7">
    <source>
        <dbReference type="ARBA" id="ARBA00047304"/>
    </source>
</evidence>
<protein>
    <recommendedName>
        <fullName evidence="1">ADP-ribosyl cyclase/cyclic ADP-ribose hydrolase</fullName>
        <ecNumber evidence="1">3.2.2.6</ecNumber>
    </recommendedName>
</protein>
<dbReference type="EnsemblPlants" id="QL03p006134:mrna">
    <property type="protein sequence ID" value="QL03p006134:mrna"/>
    <property type="gene ID" value="QL03p006134"/>
</dbReference>
<dbReference type="SUPFAM" id="SSF52200">
    <property type="entry name" value="Toll/Interleukin receptor TIR domain"/>
    <property type="match status" value="1"/>
</dbReference>
<dbReference type="InterPro" id="IPR002182">
    <property type="entry name" value="NB-ARC"/>
</dbReference>
<feature type="region of interest" description="Disordered" evidence="8">
    <location>
        <begin position="1216"/>
        <end position="1246"/>
    </location>
</feature>
<dbReference type="GO" id="GO:0007165">
    <property type="term" value="P:signal transduction"/>
    <property type="evidence" value="ECO:0007669"/>
    <property type="project" value="InterPro"/>
</dbReference>
<dbReference type="Pfam" id="PF20160">
    <property type="entry name" value="C-JID"/>
    <property type="match status" value="1"/>
</dbReference>
<dbReference type="OMA" id="INMINET"/>
<dbReference type="AlphaFoldDB" id="A0A7N2L476"/>
<dbReference type="SUPFAM" id="SSF52540">
    <property type="entry name" value="P-loop containing nucleoside triphosphate hydrolases"/>
    <property type="match status" value="1"/>
</dbReference>
<evidence type="ECO:0000256" key="1">
    <source>
        <dbReference type="ARBA" id="ARBA00011982"/>
    </source>
</evidence>
<evidence type="ECO:0000313" key="10">
    <source>
        <dbReference type="EnsemblPlants" id="QL03p006134:mrna"/>
    </source>
</evidence>
<evidence type="ECO:0000256" key="3">
    <source>
        <dbReference type="ARBA" id="ARBA00022737"/>
    </source>
</evidence>
<dbReference type="Gene3D" id="3.80.10.10">
    <property type="entry name" value="Ribonuclease Inhibitor"/>
    <property type="match status" value="2"/>
</dbReference>
<comment type="catalytic activity">
    <reaction evidence="7">
        <text>NAD(+) + H2O = ADP-D-ribose + nicotinamide + H(+)</text>
        <dbReference type="Rhea" id="RHEA:16301"/>
        <dbReference type="ChEBI" id="CHEBI:15377"/>
        <dbReference type="ChEBI" id="CHEBI:15378"/>
        <dbReference type="ChEBI" id="CHEBI:17154"/>
        <dbReference type="ChEBI" id="CHEBI:57540"/>
        <dbReference type="ChEBI" id="CHEBI:57967"/>
        <dbReference type="EC" id="3.2.2.6"/>
    </reaction>
    <physiologicalReaction direction="left-to-right" evidence="7">
        <dbReference type="Rhea" id="RHEA:16302"/>
    </physiologicalReaction>
</comment>
<keyword evidence="3" id="KW-0677">Repeat</keyword>
<dbReference type="InterPro" id="IPR042197">
    <property type="entry name" value="Apaf_helical"/>
</dbReference>
<dbReference type="Gramene" id="QL03p006134:mrna">
    <property type="protein sequence ID" value="QL03p006134:mrna"/>
    <property type="gene ID" value="QL03p006134"/>
</dbReference>
<dbReference type="Pfam" id="PF01582">
    <property type="entry name" value="TIR"/>
    <property type="match status" value="1"/>
</dbReference>
<dbReference type="InterPro" id="IPR058546">
    <property type="entry name" value="RPS4B/Roq1-like_LRR"/>
</dbReference>
<dbReference type="InterPro" id="IPR032675">
    <property type="entry name" value="LRR_dom_sf"/>
</dbReference>
<dbReference type="InterPro" id="IPR044974">
    <property type="entry name" value="Disease_R_plants"/>
</dbReference>
<reference evidence="10" key="2">
    <citation type="submission" date="2021-01" db="UniProtKB">
        <authorList>
            <consortium name="EnsemblPlants"/>
        </authorList>
    </citation>
    <scope>IDENTIFICATION</scope>
</reference>
<sequence>MGREGSPSGGETHPQMVEKTTQRWRKNPHEIPMALVTSRRASSSAFTHQSKNFDVFLSFKGEDTRLDFTSHLYNALCQQGIHTFINNNLLMEEQISTELFKTIEGSMISIIVFSENYAFSTRCLDELVKILECKKNDQLVRPVFYNVDPSEIRKQKGKFGEALAKHEEKFKDAEKVQRWRNALYEVANISGWHYKHNCTEFEFIQGIVEEVSNSKLYRMPLFVAKYPVGINSRAKAIELLLDIESNDVRMVGIYGLGGVGKTTIAKAIYNRIFYLFDGRSFLENIREKSETNEGIIQLQETLLFDILGNKNLKVGSISRGINMINETLCGKRVLVILDGVDELDQIEKLLGRCDWFASGSRIIITTRDKHLLATFGNGLSTYEVKGLNEHEAFELFNQYAFKRNEPKEDYLELANQVIRNAEGLPLALTIMGADLHGRKKPKWKNSSYEYENFPNKDIQKILKISHEGLDETERDIFLDIACFFNGHYMDYVVDILETCDLYPVSGIPKLIDKCLVTIDQHNKLSMQDLLQQMGREIVRQESPRKPRKRSRLWFYKDGLDLLIENKGSDKIQGIMLCPPKPMKVQLKEQFLKMKNLRLLIIRNLHSSGHLEYLPNELRFLDWPGYPFSSLPTNFCPKKLVALNMSGSRLQKKFKQIFSSETLKYVNFSWCKYIRKLPDLSKAPNIKELDLRYCTNLVEVHDSVGHLEKLEVWELNNCTKLRILPSCLMMKSLSSLTLTGCSSLKKFPDISQEMKCLGKLALHPTGICEFPSSFGNLIGLKSLLLGNHLVHLPSSIYKLQHIERLSLYGDVIFPKDIENDIQPPCKSYEDFPKYVFPSLNYLSLNFFKIRSEIDFILTSFCPFSLESLYITDCNVVTLPKFFGKFERLRMLFIERCNELQEIPRLPKSIIKVLISNCHSLTSQSSSKLFLQFGEILGLPPNIPCLGVRSNISMDPQLSRKISQGDDEYEIILPGHDIPNWFNHQSVGKSISFWIGPEFPTFGLCLAFGMEDDYSDYCYRVDISINGSRQTFKRGILFKNSFDHLWFFCKPQSSLQKQFQDLKLGYRNQVKLSCEIFFPSFAPRKSTPFVKRMGVHVECRCSIPPPPPRNSSIFHDNYEEVQSRGRQISKRIVHQRLKLSHLRGPSFILRRLLCHTLYPTWSTSRQLLLKARKLSNNNNRKRKRALVARSCICLCGAQASCQCPKEVQQRAYINREDRNHSVTQYQSKMTIAQENPARPADSSTDRRP</sequence>
<evidence type="ECO:0000256" key="4">
    <source>
        <dbReference type="ARBA" id="ARBA00022801"/>
    </source>
</evidence>
<dbReference type="InterPro" id="IPR000157">
    <property type="entry name" value="TIR_dom"/>
</dbReference>